<dbReference type="eggNOG" id="COG0512">
    <property type="taxonomic scope" value="Bacteria"/>
</dbReference>
<dbReference type="InterPro" id="IPR029062">
    <property type="entry name" value="Class_I_gatase-like"/>
</dbReference>
<sequence>MPRVLVIDNYDSFTYNLVQLLEVLGAHCEVMLNDALGADETLALASAHDGVLVSPGPCAPDDAGVTLAVVRALTGAPDGAAAPTSAPPIPLLGVCLGHQAIAQALGGQVVRARRPIHGKTSSIEHDGQGVFQGLPSPFDATRYNSLVVDPEHLDPALTVSAWTREGEVMGLRHRDRPVEGVQFHPESILTLQGEALLRTWVSSLQRLHRAA</sequence>
<dbReference type="Pfam" id="PF00117">
    <property type="entry name" value="GATase"/>
    <property type="match status" value="1"/>
</dbReference>
<dbReference type="FunFam" id="3.40.50.880:FF:000003">
    <property type="entry name" value="Anthranilate synthase component II"/>
    <property type="match status" value="1"/>
</dbReference>
<accession>A0A017T358</accession>
<comment type="caution">
    <text evidence="3">The sequence shown here is derived from an EMBL/GenBank/DDBJ whole genome shotgun (WGS) entry which is preliminary data.</text>
</comment>
<dbReference type="Gene3D" id="3.40.50.880">
    <property type="match status" value="1"/>
</dbReference>
<dbReference type="PANTHER" id="PTHR43418:SF4">
    <property type="entry name" value="MULTIFUNCTIONAL TRYPTOPHAN BIOSYNTHESIS PROTEIN"/>
    <property type="match status" value="1"/>
</dbReference>
<reference evidence="3 4" key="1">
    <citation type="submission" date="2013-05" db="EMBL/GenBank/DDBJ databases">
        <title>Genome assembly of Chondromyces apiculatus DSM 436.</title>
        <authorList>
            <person name="Sharma G."/>
            <person name="Khatri I."/>
            <person name="Kaur C."/>
            <person name="Mayilraj S."/>
            <person name="Subramanian S."/>
        </authorList>
    </citation>
    <scope>NUCLEOTIDE SEQUENCE [LARGE SCALE GENOMIC DNA]</scope>
    <source>
        <strain evidence="3 4">DSM 436</strain>
    </source>
</reference>
<dbReference type="NCBIfam" id="TIGR00566">
    <property type="entry name" value="trpG_papA"/>
    <property type="match status" value="1"/>
</dbReference>
<dbReference type="AlphaFoldDB" id="A0A017T358"/>
<keyword evidence="4" id="KW-1185">Reference proteome</keyword>
<dbReference type="RefSeq" id="WP_044245525.1">
    <property type="nucleotide sequence ID" value="NZ_ASRX01000043.1"/>
</dbReference>
<dbReference type="GO" id="GO:0000162">
    <property type="term" value="P:L-tryptophan biosynthetic process"/>
    <property type="evidence" value="ECO:0007669"/>
    <property type="project" value="TreeGrafter"/>
</dbReference>
<feature type="domain" description="Glutamine amidotransferase" evidence="2">
    <location>
        <begin position="5"/>
        <end position="200"/>
    </location>
</feature>
<dbReference type="SUPFAM" id="SSF52317">
    <property type="entry name" value="Class I glutamine amidotransferase-like"/>
    <property type="match status" value="1"/>
</dbReference>
<dbReference type="CDD" id="cd01743">
    <property type="entry name" value="GATase1_Anthranilate_Synthase"/>
    <property type="match status" value="1"/>
</dbReference>
<evidence type="ECO:0000313" key="3">
    <source>
        <dbReference type="EMBL" id="EYF03674.1"/>
    </source>
</evidence>
<dbReference type="EMBL" id="ASRX01000043">
    <property type="protein sequence ID" value="EYF03674.1"/>
    <property type="molecule type" value="Genomic_DNA"/>
</dbReference>
<dbReference type="STRING" id="1192034.CAP_5285"/>
<dbReference type="PANTHER" id="PTHR43418">
    <property type="entry name" value="MULTIFUNCTIONAL TRYPTOPHAN BIOSYNTHESIS PROTEIN-RELATED"/>
    <property type="match status" value="1"/>
</dbReference>
<keyword evidence="1" id="KW-0315">Glutamine amidotransferase</keyword>
<evidence type="ECO:0000313" key="4">
    <source>
        <dbReference type="Proteomes" id="UP000019678"/>
    </source>
</evidence>
<dbReference type="Proteomes" id="UP000019678">
    <property type="component" value="Unassembled WGS sequence"/>
</dbReference>
<dbReference type="GO" id="GO:0016740">
    <property type="term" value="F:transferase activity"/>
    <property type="evidence" value="ECO:0007669"/>
    <property type="project" value="UniProtKB-KW"/>
</dbReference>
<evidence type="ECO:0000256" key="1">
    <source>
        <dbReference type="ARBA" id="ARBA00022962"/>
    </source>
</evidence>
<keyword evidence="3" id="KW-0808">Transferase</keyword>
<proteinExistence type="predicted"/>
<protein>
    <submittedName>
        <fullName evidence="3">Anthranilate synthase, amidotransferase component</fullName>
    </submittedName>
</protein>
<dbReference type="GO" id="GO:0005829">
    <property type="term" value="C:cytosol"/>
    <property type="evidence" value="ECO:0007669"/>
    <property type="project" value="TreeGrafter"/>
</dbReference>
<dbReference type="InterPro" id="IPR006221">
    <property type="entry name" value="TrpG/PapA_dom"/>
</dbReference>
<name>A0A017T358_9BACT</name>
<gene>
    <name evidence="3" type="ORF">CAP_5285</name>
</gene>
<dbReference type="PRINTS" id="PR00097">
    <property type="entry name" value="ANTSNTHASEII"/>
</dbReference>
<dbReference type="PRINTS" id="PR00096">
    <property type="entry name" value="GATASE"/>
</dbReference>
<dbReference type="InterPro" id="IPR017926">
    <property type="entry name" value="GATASE"/>
</dbReference>
<evidence type="ECO:0000259" key="2">
    <source>
        <dbReference type="Pfam" id="PF00117"/>
    </source>
</evidence>
<dbReference type="GO" id="GO:0004049">
    <property type="term" value="F:anthranilate synthase activity"/>
    <property type="evidence" value="ECO:0007669"/>
    <property type="project" value="TreeGrafter"/>
</dbReference>
<dbReference type="OrthoDB" id="9786812at2"/>
<dbReference type="PROSITE" id="PS51273">
    <property type="entry name" value="GATASE_TYPE_1"/>
    <property type="match status" value="1"/>
</dbReference>
<organism evidence="3 4">
    <name type="scientific">Chondromyces apiculatus DSM 436</name>
    <dbReference type="NCBI Taxonomy" id="1192034"/>
    <lineage>
        <taxon>Bacteria</taxon>
        <taxon>Pseudomonadati</taxon>
        <taxon>Myxococcota</taxon>
        <taxon>Polyangia</taxon>
        <taxon>Polyangiales</taxon>
        <taxon>Polyangiaceae</taxon>
        <taxon>Chondromyces</taxon>
    </lineage>
</organism>
<dbReference type="InterPro" id="IPR050472">
    <property type="entry name" value="Anth_synth/Amidotransfase"/>
</dbReference>